<dbReference type="Proteomes" id="UP000030748">
    <property type="component" value="Unassembled WGS sequence"/>
</dbReference>
<evidence type="ECO:0000259" key="6">
    <source>
        <dbReference type="PROSITE" id="PS50066"/>
    </source>
</evidence>
<dbReference type="GO" id="GO:0045944">
    <property type="term" value="P:positive regulation of transcription by RNA polymerase II"/>
    <property type="evidence" value="ECO:0007669"/>
    <property type="project" value="InterPro"/>
</dbReference>
<proteinExistence type="predicted"/>
<evidence type="ECO:0000313" key="7">
    <source>
        <dbReference type="EMBL" id="EYU33268.1"/>
    </source>
</evidence>
<dbReference type="CDD" id="cd00266">
    <property type="entry name" value="MADS_SRF_like"/>
    <property type="match status" value="1"/>
</dbReference>
<organism evidence="7 8">
    <name type="scientific">Erythranthe guttata</name>
    <name type="common">Yellow monkey flower</name>
    <name type="synonym">Mimulus guttatus</name>
    <dbReference type="NCBI Taxonomy" id="4155"/>
    <lineage>
        <taxon>Eukaryota</taxon>
        <taxon>Viridiplantae</taxon>
        <taxon>Streptophyta</taxon>
        <taxon>Embryophyta</taxon>
        <taxon>Tracheophyta</taxon>
        <taxon>Spermatophyta</taxon>
        <taxon>Magnoliopsida</taxon>
        <taxon>eudicotyledons</taxon>
        <taxon>Gunneridae</taxon>
        <taxon>Pentapetalae</taxon>
        <taxon>asterids</taxon>
        <taxon>lamiids</taxon>
        <taxon>Lamiales</taxon>
        <taxon>Phrymaceae</taxon>
        <taxon>Erythranthe</taxon>
    </lineage>
</organism>
<evidence type="ECO:0000256" key="4">
    <source>
        <dbReference type="ARBA" id="ARBA00023163"/>
    </source>
</evidence>
<dbReference type="Pfam" id="PF00319">
    <property type="entry name" value="SRF-TF"/>
    <property type="match status" value="1"/>
</dbReference>
<dbReference type="Gene3D" id="3.40.1810.10">
    <property type="entry name" value="Transcription factor, MADS-box"/>
    <property type="match status" value="1"/>
</dbReference>
<dbReference type="AlphaFoldDB" id="A0A022R0Z2"/>
<dbReference type="InterPro" id="IPR002100">
    <property type="entry name" value="TF_MADSbox"/>
</dbReference>
<dbReference type="PANTHER" id="PTHR48019">
    <property type="entry name" value="SERUM RESPONSE FACTOR HOMOLOG"/>
    <property type="match status" value="1"/>
</dbReference>
<dbReference type="SUPFAM" id="SSF55455">
    <property type="entry name" value="SRF-like"/>
    <property type="match status" value="1"/>
</dbReference>
<keyword evidence="3" id="KW-0238">DNA-binding</keyword>
<dbReference type="GO" id="GO:0000978">
    <property type="term" value="F:RNA polymerase II cis-regulatory region sequence-specific DNA binding"/>
    <property type="evidence" value="ECO:0000318"/>
    <property type="project" value="GO_Central"/>
</dbReference>
<keyword evidence="5" id="KW-0539">Nucleus</keyword>
<evidence type="ECO:0000256" key="5">
    <source>
        <dbReference type="ARBA" id="ARBA00023242"/>
    </source>
</evidence>
<dbReference type="GO" id="GO:0005634">
    <property type="term" value="C:nucleus"/>
    <property type="evidence" value="ECO:0007669"/>
    <property type="project" value="UniProtKB-SubCell"/>
</dbReference>
<dbReference type="InterPro" id="IPR036879">
    <property type="entry name" value="TF_MADSbox_sf"/>
</dbReference>
<protein>
    <recommendedName>
        <fullName evidence="6">MADS-box domain-containing protein</fullName>
    </recommendedName>
</protein>
<dbReference type="GO" id="GO:0046983">
    <property type="term" value="F:protein dimerization activity"/>
    <property type="evidence" value="ECO:0007669"/>
    <property type="project" value="InterPro"/>
</dbReference>
<feature type="domain" description="MADS-box" evidence="6">
    <location>
        <begin position="1"/>
        <end position="56"/>
    </location>
</feature>
<dbReference type="EMBL" id="KI630780">
    <property type="protein sequence ID" value="EYU33268.1"/>
    <property type="molecule type" value="Genomic_DNA"/>
</dbReference>
<keyword evidence="4" id="KW-0804">Transcription</keyword>
<evidence type="ECO:0000313" key="8">
    <source>
        <dbReference type="Proteomes" id="UP000030748"/>
    </source>
</evidence>
<dbReference type="GO" id="GO:0000981">
    <property type="term" value="F:DNA-binding transcription factor activity, RNA polymerase II-specific"/>
    <property type="evidence" value="ECO:0000318"/>
    <property type="project" value="GO_Central"/>
</dbReference>
<reference evidence="7 8" key="1">
    <citation type="journal article" date="2013" name="Proc. Natl. Acad. Sci. U.S.A.">
        <title>Fine-scale variation in meiotic recombination in Mimulus inferred from population shotgun sequencing.</title>
        <authorList>
            <person name="Hellsten U."/>
            <person name="Wright K.M."/>
            <person name="Jenkins J."/>
            <person name="Shu S."/>
            <person name="Yuan Y."/>
            <person name="Wessler S.R."/>
            <person name="Schmutz J."/>
            <person name="Willis J.H."/>
            <person name="Rokhsar D.S."/>
        </authorList>
    </citation>
    <scope>NUCLEOTIDE SEQUENCE [LARGE SCALE GENOMIC DNA]</scope>
    <source>
        <strain evidence="8">cv. DUN x IM62</strain>
    </source>
</reference>
<dbReference type="SMART" id="SM00432">
    <property type="entry name" value="MADS"/>
    <property type="match status" value="1"/>
</dbReference>
<dbReference type="GO" id="GO:0006357">
    <property type="term" value="P:regulation of transcription by RNA polymerase II"/>
    <property type="evidence" value="ECO:0000318"/>
    <property type="project" value="GO_Central"/>
</dbReference>
<keyword evidence="8" id="KW-1185">Reference proteome</keyword>
<sequence>MGRGKLKLELMRNEKSRRLSFKKRKDGLINKLHQLTTLCDVTACMIIFDDNSNYQEPDIWPRDPEKVRRIVESYDSPKSVSTFGLSDFFRDRTKTVEDELKKLRKSNLESKFPIRHEFLDSLTESQLREFGDALKNKARIAKSRIDFLKNQESTMKQEFSSMDFGNLDQTDFASNNNHQNNSVVMMMDFDPEILGFDPARDLSAWDFDEQEIDSCLKEISDDATNFDDRHYCGPSSDIMIPQHYYTAAAPVVVEDVVLPPQLQYWENDGGDQEEDILQFFDGSFWS</sequence>
<keyword evidence="2" id="KW-0805">Transcription regulation</keyword>
<dbReference type="InterPro" id="IPR050142">
    <property type="entry name" value="MADS-box/MEF2_TF"/>
</dbReference>
<evidence type="ECO:0000256" key="2">
    <source>
        <dbReference type="ARBA" id="ARBA00023015"/>
    </source>
</evidence>
<gene>
    <name evidence="7" type="ORF">MIMGU_mgv1a021353mg</name>
</gene>
<accession>A0A022R0Z2</accession>
<comment type="subcellular location">
    <subcellularLocation>
        <location evidence="1">Nucleus</location>
    </subcellularLocation>
</comment>
<evidence type="ECO:0000256" key="3">
    <source>
        <dbReference type="ARBA" id="ARBA00023125"/>
    </source>
</evidence>
<dbReference type="PROSITE" id="PS50066">
    <property type="entry name" value="MADS_BOX_2"/>
    <property type="match status" value="1"/>
</dbReference>
<dbReference type="InterPro" id="IPR033897">
    <property type="entry name" value="SRF-like_MADS-box"/>
</dbReference>
<name>A0A022R0Z2_ERYGU</name>
<evidence type="ECO:0000256" key="1">
    <source>
        <dbReference type="ARBA" id="ARBA00004123"/>
    </source>
</evidence>
<dbReference type="PRINTS" id="PR00404">
    <property type="entry name" value="MADSDOMAIN"/>
</dbReference>